<dbReference type="AlphaFoldDB" id="A0A1S2PAK6"/>
<dbReference type="PANTHER" id="PTHR43649">
    <property type="entry name" value="ARABINOSE-BINDING PROTEIN-RELATED"/>
    <property type="match status" value="1"/>
</dbReference>
<organism evidence="1 2">
    <name type="scientific">Streptomyces colonosanans</name>
    <dbReference type="NCBI Taxonomy" id="1428652"/>
    <lineage>
        <taxon>Bacteria</taxon>
        <taxon>Bacillati</taxon>
        <taxon>Actinomycetota</taxon>
        <taxon>Actinomycetes</taxon>
        <taxon>Kitasatosporales</taxon>
        <taxon>Streptomycetaceae</taxon>
        <taxon>Streptomyces</taxon>
    </lineage>
</organism>
<dbReference type="InterPro" id="IPR006311">
    <property type="entry name" value="TAT_signal"/>
</dbReference>
<protein>
    <submittedName>
        <fullName evidence="1">ABC transporter substrate-binding protein</fullName>
    </submittedName>
</protein>
<sequence length="431" mass="47685">MSGRHTTLHPCIDRRTLFLAAGAGALATACGTAAGQPPGKVAVHGDNPAWAVPLTAAGKAMRSVAGIRLVPEVIPSLDSFEQIVKSSLRTNKTPDMLKYWSGYRLQDLARTGGIVDLTDHWESAAGKGWVDTSLRNAFTYQGRVYGLPMNLAYWVFFYNPEVFTANGLRKPGTWEDFLAACERLKSAGITPLHGTADGRWPSFIWFQEILSRQDPQFYEDLMNGRERYTDPRTERAMRTIASFFDKDWFTPMDMNHNDAAAGVVHGKIGMVPCGTWLGSTLVAAGGRPGKNLDAFVLPMQNTKARPSMIFESSALVCTVKGPDRTEAYKAAGAWMNPKVMQAFSHSLQDGCPNPQVPPASVMIDGIVRKARDDKLWMLNRFWEQGPPELVEATVDDLAGFLLNPSSYRTVLHTMQDRADEAWKVWREAEQA</sequence>
<name>A0A1S2PAK6_9ACTN</name>
<dbReference type="Gene3D" id="3.40.190.10">
    <property type="entry name" value="Periplasmic binding protein-like II"/>
    <property type="match status" value="2"/>
</dbReference>
<evidence type="ECO:0000313" key="1">
    <source>
        <dbReference type="EMBL" id="OIJ90435.1"/>
    </source>
</evidence>
<dbReference type="PROSITE" id="PS51318">
    <property type="entry name" value="TAT"/>
    <property type="match status" value="1"/>
</dbReference>
<dbReference type="SUPFAM" id="SSF53850">
    <property type="entry name" value="Periplasmic binding protein-like II"/>
    <property type="match status" value="1"/>
</dbReference>
<reference evidence="1 2" key="1">
    <citation type="submission" date="2016-10" db="EMBL/GenBank/DDBJ databases">
        <title>Genome sequence of Streptomyces sp. MUSC 93.</title>
        <authorList>
            <person name="Lee L.-H."/>
            <person name="Ser H.-L."/>
            <person name="Law J.W.-F."/>
        </authorList>
    </citation>
    <scope>NUCLEOTIDE SEQUENCE [LARGE SCALE GENOMIC DNA]</scope>
    <source>
        <strain evidence="1 2">MUSC 93</strain>
    </source>
</reference>
<keyword evidence="2" id="KW-1185">Reference proteome</keyword>
<dbReference type="InterPro" id="IPR006059">
    <property type="entry name" value="SBP"/>
</dbReference>
<dbReference type="PROSITE" id="PS51257">
    <property type="entry name" value="PROKAR_LIPOPROTEIN"/>
    <property type="match status" value="1"/>
</dbReference>
<dbReference type="PANTHER" id="PTHR43649:SF14">
    <property type="entry name" value="BLR3389 PROTEIN"/>
    <property type="match status" value="1"/>
</dbReference>
<dbReference type="Proteomes" id="UP000179935">
    <property type="component" value="Unassembled WGS sequence"/>
</dbReference>
<dbReference type="OrthoDB" id="8478044at2"/>
<accession>A0A1S2PAK6</accession>
<proteinExistence type="predicted"/>
<dbReference type="EMBL" id="MLYP01000045">
    <property type="protein sequence ID" value="OIJ90435.1"/>
    <property type="molecule type" value="Genomic_DNA"/>
</dbReference>
<dbReference type="STRING" id="1428652.BIV24_17965"/>
<dbReference type="RefSeq" id="WP_071367347.1">
    <property type="nucleotide sequence ID" value="NZ_MLYP01000045.1"/>
</dbReference>
<dbReference type="InterPro" id="IPR050490">
    <property type="entry name" value="Bact_solute-bd_prot1"/>
</dbReference>
<dbReference type="Pfam" id="PF01547">
    <property type="entry name" value="SBP_bac_1"/>
    <property type="match status" value="1"/>
</dbReference>
<evidence type="ECO:0000313" key="2">
    <source>
        <dbReference type="Proteomes" id="UP000179935"/>
    </source>
</evidence>
<comment type="caution">
    <text evidence="1">The sequence shown here is derived from an EMBL/GenBank/DDBJ whole genome shotgun (WGS) entry which is preliminary data.</text>
</comment>
<gene>
    <name evidence="1" type="ORF">BIV24_17965</name>
</gene>